<gene>
    <name evidence="5" type="ORF">WMO28_02370</name>
</gene>
<keyword evidence="3" id="KW-0479">Metal-binding</keyword>
<keyword evidence="6" id="KW-1185">Reference proteome</keyword>
<evidence type="ECO:0000256" key="2">
    <source>
        <dbReference type="ARBA" id="ARBA00022679"/>
    </source>
</evidence>
<dbReference type="PANTHER" id="PTHR37418:SF2">
    <property type="entry name" value="3-KETO-5-AMINOHEXANOATE CLEAVAGE ENZYME"/>
    <property type="match status" value="1"/>
</dbReference>
<dbReference type="Pfam" id="PF05853">
    <property type="entry name" value="BKACE"/>
    <property type="match status" value="1"/>
</dbReference>
<dbReference type="RefSeq" id="WP_178645071.1">
    <property type="nucleotide sequence ID" value="NZ_JBBMEJ010000002.1"/>
</dbReference>
<sequence>MKKIMLSVAPVSASDTDINPRKIADDVIECWKLGASMVHLHVRDAHGKLTPDMTLMDETIRYIREACDIVVEISTGGVSDLTIRERVQPCYAAYTEAVSLNVGSVNLGKSVYKNPIDDVEYCVGELIREDKRPEIEVFELGMINTVRQLDEKFHFVDPILFALVFGHGGEMPATENALRHMKEYLYETFPEDGKKVLWGYTEANRKDFNMVRKALDMGAASLRLGFEDSDYLENGVRCKTNAELIKAATELIRGKGMEPMTPDEVRQMLKIKAL</sequence>
<name>A0ABV1BDL5_9FIRM</name>
<dbReference type="PANTHER" id="PTHR37418">
    <property type="entry name" value="3-KETO-5-AMINOHEXANOATE CLEAVAGE ENZYME-RELATED"/>
    <property type="match status" value="1"/>
</dbReference>
<accession>A0ABV1BDL5</accession>
<dbReference type="EMBL" id="JBBMEJ010000002">
    <property type="protein sequence ID" value="MEQ2369801.1"/>
    <property type="molecule type" value="Genomic_DNA"/>
</dbReference>
<evidence type="ECO:0000256" key="4">
    <source>
        <dbReference type="ARBA" id="ARBA00022833"/>
    </source>
</evidence>
<protein>
    <submittedName>
        <fullName evidence="5">3-keto-5-aminohexanoate cleavage protein</fullName>
    </submittedName>
</protein>
<organism evidence="5 6">
    <name type="scientific">Blautia aquisgranensis</name>
    <dbReference type="NCBI Taxonomy" id="3133153"/>
    <lineage>
        <taxon>Bacteria</taxon>
        <taxon>Bacillati</taxon>
        <taxon>Bacillota</taxon>
        <taxon>Clostridia</taxon>
        <taxon>Lachnospirales</taxon>
        <taxon>Lachnospiraceae</taxon>
        <taxon>Blautia</taxon>
    </lineage>
</organism>
<dbReference type="InterPro" id="IPR008567">
    <property type="entry name" value="BKACE"/>
</dbReference>
<proteinExistence type="predicted"/>
<evidence type="ECO:0000313" key="6">
    <source>
        <dbReference type="Proteomes" id="UP001473063"/>
    </source>
</evidence>
<keyword evidence="4" id="KW-0862">Zinc</keyword>
<dbReference type="Proteomes" id="UP001473063">
    <property type="component" value="Unassembled WGS sequence"/>
</dbReference>
<keyword evidence="2" id="KW-0808">Transferase</keyword>
<comment type="caution">
    <text evidence="5">The sequence shown here is derived from an EMBL/GenBank/DDBJ whole genome shotgun (WGS) entry which is preliminary data.</text>
</comment>
<evidence type="ECO:0000313" key="5">
    <source>
        <dbReference type="EMBL" id="MEQ2369801.1"/>
    </source>
</evidence>
<evidence type="ECO:0000256" key="3">
    <source>
        <dbReference type="ARBA" id="ARBA00022723"/>
    </source>
</evidence>
<comment type="cofactor">
    <cofactor evidence="1">
        <name>Zn(2+)</name>
        <dbReference type="ChEBI" id="CHEBI:29105"/>
    </cofactor>
</comment>
<dbReference type="InterPro" id="IPR013785">
    <property type="entry name" value="Aldolase_TIM"/>
</dbReference>
<dbReference type="Gene3D" id="3.20.20.70">
    <property type="entry name" value="Aldolase class I"/>
    <property type="match status" value="1"/>
</dbReference>
<evidence type="ECO:0000256" key="1">
    <source>
        <dbReference type="ARBA" id="ARBA00001947"/>
    </source>
</evidence>
<reference evidence="5 6" key="1">
    <citation type="submission" date="2024-03" db="EMBL/GenBank/DDBJ databases">
        <title>Human intestinal bacterial collection.</title>
        <authorList>
            <person name="Pauvert C."/>
            <person name="Hitch T.C.A."/>
            <person name="Clavel T."/>
        </authorList>
    </citation>
    <scope>NUCLEOTIDE SEQUENCE [LARGE SCALE GENOMIC DNA]</scope>
    <source>
        <strain evidence="5 6">CLA-JM-H16</strain>
    </source>
</reference>